<protein>
    <submittedName>
        <fullName evidence="9">Iron ABC transporter permease</fullName>
    </submittedName>
</protein>
<dbReference type="GO" id="GO:0033214">
    <property type="term" value="P:siderophore-iron import into cell"/>
    <property type="evidence" value="ECO:0007669"/>
    <property type="project" value="TreeGrafter"/>
</dbReference>
<dbReference type="CDD" id="cd06550">
    <property type="entry name" value="TM_ABC_iron-siderophores_like"/>
    <property type="match status" value="1"/>
</dbReference>
<evidence type="ECO:0000313" key="9">
    <source>
        <dbReference type="EMBL" id="TLP93435.1"/>
    </source>
</evidence>
<dbReference type="AlphaFoldDB" id="A0A5R9B9J3"/>
<comment type="subcellular location">
    <subcellularLocation>
        <location evidence="1">Cell membrane</location>
        <topology evidence="1">Multi-pass membrane protein</topology>
    </subcellularLocation>
</comment>
<dbReference type="GO" id="GO:0022857">
    <property type="term" value="F:transmembrane transporter activity"/>
    <property type="evidence" value="ECO:0007669"/>
    <property type="project" value="InterPro"/>
</dbReference>
<keyword evidence="3" id="KW-0813">Transport</keyword>
<comment type="caution">
    <text evidence="9">The sequence shown here is derived from an EMBL/GenBank/DDBJ whole genome shotgun (WGS) entry which is preliminary data.</text>
</comment>
<keyword evidence="5 8" id="KW-0812">Transmembrane</keyword>
<feature type="transmembrane region" description="Helical" evidence="8">
    <location>
        <begin position="68"/>
        <end position="88"/>
    </location>
</feature>
<gene>
    <name evidence="9" type="ORF">FEF26_13445</name>
</gene>
<dbReference type="OrthoDB" id="9796260at2"/>
<evidence type="ECO:0000256" key="4">
    <source>
        <dbReference type="ARBA" id="ARBA00022475"/>
    </source>
</evidence>
<accession>A0A5R9B9J3</accession>
<evidence type="ECO:0000256" key="8">
    <source>
        <dbReference type="SAM" id="Phobius"/>
    </source>
</evidence>
<dbReference type="PANTHER" id="PTHR30472:SF19">
    <property type="entry name" value="PETROBACTIN IMPORT SYSTEM PERMEASE PROTEIN YCLO"/>
    <property type="match status" value="1"/>
</dbReference>
<keyword evidence="6 8" id="KW-1133">Transmembrane helix</keyword>
<dbReference type="GO" id="GO:0005886">
    <property type="term" value="C:plasma membrane"/>
    <property type="evidence" value="ECO:0007669"/>
    <property type="project" value="UniProtKB-SubCell"/>
</dbReference>
<dbReference type="Proteomes" id="UP000310458">
    <property type="component" value="Unassembled WGS sequence"/>
</dbReference>
<dbReference type="InterPro" id="IPR037294">
    <property type="entry name" value="ABC_BtuC-like"/>
</dbReference>
<keyword evidence="7 8" id="KW-0472">Membrane</keyword>
<feature type="transmembrane region" description="Helical" evidence="8">
    <location>
        <begin position="205"/>
        <end position="224"/>
    </location>
</feature>
<dbReference type="Gene3D" id="1.10.3470.10">
    <property type="entry name" value="ABC transporter involved in vitamin B12 uptake, BtuC"/>
    <property type="match status" value="1"/>
</dbReference>
<evidence type="ECO:0000256" key="6">
    <source>
        <dbReference type="ARBA" id="ARBA00022989"/>
    </source>
</evidence>
<organism evidence="9 10">
    <name type="scientific">Nesterenkonia salmonea</name>
    <dbReference type="NCBI Taxonomy" id="1804987"/>
    <lineage>
        <taxon>Bacteria</taxon>
        <taxon>Bacillati</taxon>
        <taxon>Actinomycetota</taxon>
        <taxon>Actinomycetes</taxon>
        <taxon>Micrococcales</taxon>
        <taxon>Micrococcaceae</taxon>
        <taxon>Nesterenkonia</taxon>
    </lineage>
</organism>
<feature type="transmembrane region" description="Helical" evidence="8">
    <location>
        <begin position="317"/>
        <end position="338"/>
    </location>
</feature>
<dbReference type="PANTHER" id="PTHR30472">
    <property type="entry name" value="FERRIC ENTEROBACTIN TRANSPORT SYSTEM PERMEASE PROTEIN"/>
    <property type="match status" value="1"/>
</dbReference>
<reference evidence="9 10" key="1">
    <citation type="submission" date="2019-05" db="EMBL/GenBank/DDBJ databases">
        <title>Nesterenkonia sp. GY074 isolated from the Southern Atlantic Ocean.</title>
        <authorList>
            <person name="Zhang G."/>
        </authorList>
    </citation>
    <scope>NUCLEOTIDE SEQUENCE [LARGE SCALE GENOMIC DNA]</scope>
    <source>
        <strain evidence="9 10">GY074</strain>
    </source>
</reference>
<dbReference type="Pfam" id="PF01032">
    <property type="entry name" value="FecCD"/>
    <property type="match status" value="1"/>
</dbReference>
<evidence type="ECO:0000256" key="5">
    <source>
        <dbReference type="ARBA" id="ARBA00022692"/>
    </source>
</evidence>
<dbReference type="EMBL" id="VAVZ01000045">
    <property type="protein sequence ID" value="TLP93435.1"/>
    <property type="molecule type" value="Genomic_DNA"/>
</dbReference>
<evidence type="ECO:0000256" key="1">
    <source>
        <dbReference type="ARBA" id="ARBA00004651"/>
    </source>
</evidence>
<dbReference type="RefSeq" id="WP_138254058.1">
    <property type="nucleotide sequence ID" value="NZ_VAVZ01000045.1"/>
</dbReference>
<dbReference type="SUPFAM" id="SSF81345">
    <property type="entry name" value="ABC transporter involved in vitamin B12 uptake, BtuC"/>
    <property type="match status" value="1"/>
</dbReference>
<feature type="transmembrane region" description="Helical" evidence="8">
    <location>
        <begin position="157"/>
        <end position="177"/>
    </location>
</feature>
<keyword evidence="10" id="KW-1185">Reference proteome</keyword>
<feature type="transmembrane region" description="Helical" evidence="8">
    <location>
        <begin position="251"/>
        <end position="279"/>
    </location>
</feature>
<evidence type="ECO:0000256" key="2">
    <source>
        <dbReference type="ARBA" id="ARBA00007935"/>
    </source>
</evidence>
<proteinExistence type="inferred from homology"/>
<keyword evidence="4" id="KW-1003">Cell membrane</keyword>
<feature type="transmembrane region" description="Helical" evidence="8">
    <location>
        <begin position="26"/>
        <end position="47"/>
    </location>
</feature>
<sequence>MFKTAFHLPEQRHSGPLTDSKHLRTYAVLVTILALLSTGFTVGILLWDNPTELFSDGWWLIVGMRRDSLLTIGLVALCHAVATIAFQTAVNNRIITPGIMGFGSLYTLIQTGTVFLFGAAGVNALVGIGPFFAQMAAMMLLATLLYTWLLSGKFSNVHIMLLVGVVLGGTLGSLSNFMQRMLEPSTFDVLTARLFGNISNARTEYLPYTVPIALAVVVIFWMWAPKLNVMALGRTTAQNLGLNHKAELIKILALVSVLISLATALVGPMMFLGFLCAMLAYQFGDTYSHRLLFPLGALAGYTVLSGSYFILRHVWDAGGAVTVIVELIGGAVFLYFILRKGRL</sequence>
<evidence type="ECO:0000256" key="3">
    <source>
        <dbReference type="ARBA" id="ARBA00022448"/>
    </source>
</evidence>
<feature type="transmembrane region" description="Helical" evidence="8">
    <location>
        <begin position="291"/>
        <end position="311"/>
    </location>
</feature>
<name>A0A5R9B9J3_9MICC</name>
<comment type="similarity">
    <text evidence="2">Belongs to the binding-protein-dependent transport system permease family. FecCD subfamily.</text>
</comment>
<feature type="transmembrane region" description="Helical" evidence="8">
    <location>
        <begin position="131"/>
        <end position="151"/>
    </location>
</feature>
<dbReference type="InterPro" id="IPR000522">
    <property type="entry name" value="ABC_transptr_permease_BtuC"/>
</dbReference>
<evidence type="ECO:0000313" key="10">
    <source>
        <dbReference type="Proteomes" id="UP000310458"/>
    </source>
</evidence>
<evidence type="ECO:0000256" key="7">
    <source>
        <dbReference type="ARBA" id="ARBA00023136"/>
    </source>
</evidence>
<feature type="transmembrane region" description="Helical" evidence="8">
    <location>
        <begin position="94"/>
        <end position="119"/>
    </location>
</feature>